<accession>A0ABN5UP37</accession>
<evidence type="ECO:0000313" key="2">
    <source>
        <dbReference type="EMBL" id="BAN55061.1"/>
    </source>
</evidence>
<proteinExistence type="predicted"/>
<dbReference type="Proteomes" id="UP000016702">
    <property type="component" value="Chromosome"/>
</dbReference>
<keyword evidence="3" id="KW-1185">Reference proteome</keyword>
<dbReference type="InterPro" id="IPR025110">
    <property type="entry name" value="AMP-bd_C"/>
</dbReference>
<dbReference type="SUPFAM" id="SSF56801">
    <property type="entry name" value="Acetyl-CoA synthetase-like"/>
    <property type="match status" value="1"/>
</dbReference>
<gene>
    <name evidence="2" type="ORF">PP4_32080</name>
</gene>
<dbReference type="Pfam" id="PF13193">
    <property type="entry name" value="AMP-binding_C"/>
    <property type="match status" value="1"/>
</dbReference>
<protein>
    <recommendedName>
        <fullName evidence="1">AMP-binding enzyme C-terminal domain-containing protein</fullName>
    </recommendedName>
</protein>
<dbReference type="InterPro" id="IPR045851">
    <property type="entry name" value="AMP-bd_C_sf"/>
</dbReference>
<dbReference type="SUPFAM" id="SSF56601">
    <property type="entry name" value="beta-lactamase/transpeptidase-like"/>
    <property type="match status" value="1"/>
</dbReference>
<evidence type="ECO:0000313" key="3">
    <source>
        <dbReference type="Proteomes" id="UP000016702"/>
    </source>
</evidence>
<reference evidence="2 3" key="1">
    <citation type="journal article" date="2014" name="Genome Announc.">
        <title>The Complete Genome Sequence of Pseudomonas putida NBRC 14164T Confirms High Intraspecies Variation.</title>
        <authorList>
            <person name="Ohji S."/>
            <person name="Yamazoe A."/>
            <person name="Hosoyama A."/>
            <person name="Tsuchikane K."/>
            <person name="Ezaki T."/>
            <person name="Fujita N."/>
        </authorList>
    </citation>
    <scope>NUCLEOTIDE SEQUENCE [LARGE SCALE GENOMIC DNA]</scope>
    <source>
        <strain evidence="2 3">NBRC 14164</strain>
    </source>
</reference>
<sequence length="147" mass="15838">MIISGGFNVYPCEVEQVIYGFPEVFEVAVVGVPDAQWGRAVHSTFQPADPVVFANGNLGPGRPGYGYRNYWYQKNDGDGSVEASGRFGQKIYINPRREVVIVKLSATAHQARRATRADGEVKAPVRVVDSPAAFNSMVGAVLPALPG</sequence>
<evidence type="ECO:0000259" key="1">
    <source>
        <dbReference type="Pfam" id="PF13193"/>
    </source>
</evidence>
<dbReference type="EMBL" id="AP013070">
    <property type="protein sequence ID" value="BAN55061.1"/>
    <property type="molecule type" value="Genomic_DNA"/>
</dbReference>
<feature type="domain" description="AMP-binding enzyme C-terminal" evidence="1">
    <location>
        <begin position="13"/>
        <end position="41"/>
    </location>
</feature>
<dbReference type="Gene3D" id="3.30.300.30">
    <property type="match status" value="1"/>
</dbReference>
<dbReference type="InterPro" id="IPR012338">
    <property type="entry name" value="Beta-lactam/transpept-like"/>
</dbReference>
<organism evidence="2 3">
    <name type="scientific">Pseudomonas putida NBRC 14164</name>
    <dbReference type="NCBI Taxonomy" id="1211579"/>
    <lineage>
        <taxon>Bacteria</taxon>
        <taxon>Pseudomonadati</taxon>
        <taxon>Pseudomonadota</taxon>
        <taxon>Gammaproteobacteria</taxon>
        <taxon>Pseudomonadales</taxon>
        <taxon>Pseudomonadaceae</taxon>
        <taxon>Pseudomonas</taxon>
    </lineage>
</organism>
<name>A0ABN5UP37_PSEPU</name>